<proteinExistence type="predicted"/>
<reference evidence="8 9" key="1">
    <citation type="submission" date="2019-02" db="EMBL/GenBank/DDBJ databases">
        <title>Deep-cultivation of Planctomycetes and their phenomic and genomic characterization uncovers novel biology.</title>
        <authorList>
            <person name="Wiegand S."/>
            <person name="Jogler M."/>
            <person name="Boedeker C."/>
            <person name="Pinto D."/>
            <person name="Vollmers J."/>
            <person name="Rivas-Marin E."/>
            <person name="Kohn T."/>
            <person name="Peeters S.H."/>
            <person name="Heuer A."/>
            <person name="Rast P."/>
            <person name="Oberbeckmann S."/>
            <person name="Bunk B."/>
            <person name="Jeske O."/>
            <person name="Meyerdierks A."/>
            <person name="Storesund J.E."/>
            <person name="Kallscheuer N."/>
            <person name="Luecker S."/>
            <person name="Lage O.M."/>
            <person name="Pohl T."/>
            <person name="Merkel B.J."/>
            <person name="Hornburger P."/>
            <person name="Mueller R.-W."/>
            <person name="Bruemmer F."/>
            <person name="Labrenz M."/>
            <person name="Spormann A.M."/>
            <person name="Op den Camp H."/>
            <person name="Overmann J."/>
            <person name="Amann R."/>
            <person name="Jetten M.S.M."/>
            <person name="Mascher T."/>
            <person name="Medema M.H."/>
            <person name="Devos D.P."/>
            <person name="Kaster A.-K."/>
            <person name="Ovreas L."/>
            <person name="Rohde M."/>
            <person name="Galperin M.Y."/>
            <person name="Jogler C."/>
        </authorList>
    </citation>
    <scope>NUCLEOTIDE SEQUENCE [LARGE SCALE GENOMIC DNA]</scope>
    <source>
        <strain evidence="8 9">TBK1r</strain>
    </source>
</reference>
<dbReference type="Pfam" id="PF03781">
    <property type="entry name" value="FGE-sulfatase"/>
    <property type="match status" value="1"/>
</dbReference>
<keyword evidence="3 8" id="KW-0418">Kinase</keyword>
<sequence length="1794" mass="200813">MSEDDITQPTNASQTPSRLDDQVATGDYSLESARQHASEEELTKIEEFSVLGFLGKGGFGTVYRAYDGLLQREVALKVPHQRLVNQSDLAAAYLREARAMASLDHPHIVPVYRAAATQQVACYLVTKLIHGCPFGQWLRRKRPSYRQLADVLRYVADALAYAHSRGIVHRDIKPGNILIDEEDCPYVVDFGLALRDVEREGRSAYVGTPAYMSPEQARGEGHRVDGRSDIFSLGTVLYQSLTDSKPFKGEDRDSLFQEIIYHDPVDPREIEPEVPAELARICLKSLSKSVHDRYASCELLVDDLAHFVESIDGESSTSIASAPSAFGPGATQADSHRQRRTLPKGLRPFDLRDAEHYLELLPGPYDRDGLPDIVRFWLARIESNDASRAVPVGLIYGPSGCGKTSLVRAGIMPRLGSPCTSIYLQATPESTESALAGAIRSKFGDARFGSVTDLADLIAALRRGNQPKVVIFIDQFEQWLFSHPDIERESLTAALRQCDGVQVQCILMVRDDFWLGISRLMQAIDLPIAENENATLLDLFDTRHARHVLALFGAAHERLPDSQTHFSPRQNQFLDSAIRYLASDGRVICVQLALLTEMLKHRNWETSSSLFKDGGTGIGVRFLDETFDNERSPRRIRLFAEGAEHVLRALLPESGSSIKGAVRSEQELMEATGYRDKAAFRRLIAVLDGELHLITPTDRTEEDSFSSESSTSQIGTTGYQLTHDFLIAPIRHWAELRNRTTKAGKARLRLDEFTELYRARPLPQALPTLSEYLAVRRHIPPSTYTGPQLRMMNAARQRHLGRLGAWLLVVGLLLAVSWGGYAFVFNQIRQRDSQAALTRLVDAELSEAIPLATTLREDAWIRAQASTLVADPNSRPSVRVRAALVNADRDVVAAETLTRHALTAPVDEVVQIARNIVPLMNSTNELAVGLWRDQTATRGELLRAACLIANDPGSIGGFDDPDDQAVLVQLLLAENPVWSKNWGLGFSPLAETLLPRLAKHLSDPQREQPSLTAVNLVRQFAETDFHLLADLVRSAHASEFNLLLETMEADPDRARDALRRQWDQISQAETAVIDVTRPWGSPWWVAGDRDRVDLTPNPAIDDALLVQLDSFQSVIGPHAIVAHQVPRDGLAGLATELADSGYRIGHLAVYRHDAQRYCFVLFTRDSLESKYALDLSADQVRALNRDHRDEGFLPDSISGYADEDETLRYFVSWIRPPQNNGVTAADLYLEVPGNHHQSDGWQPMLQRGLSLPRFNLSVRQSDLPEQFTSIRWQTTRGIRYADAWNQSADECRQIIQWNRSSPVLVAGSSLAIDGRRDGTVTPVWWHDLPVEAKLLEHQGRLDHLRAAGKLMAEGYFPVSLDAAAFDDDRTFRFHSVWWRGLPEIDAQVASARVRCNLALAQLRLQQDQNVKAALAGHWGEETRGAVIAGFGEFMLPPEWLFDQIQNSQDDQAPQDATRVRSCLMALKLIPVDQVSPQQRSSVTEVWRDPLRRTTDPGIRSASLALAVAWNLDLPLPPPSDPDREFLAVSGQRMVVVRPEATVWLGSYGNEPGRDGQKEPRTAFVIDHDYAIGATEVTVEQFLAFRSDFDYPEDYARSMDSPAINLTWYDAARYCRWLSEQEGIPEDEMCYPEIDAIKQGMVVSAGSVDRIGYRLATEAEWEYACRGGVDRNRWFGFDPKRLDDHAWTVSNSKFRTQPVARLLPNDYGQFDMLGNVMEWCHSQSLAYPRQSLAPATDPGNEWFDVEGRTRMITRGGAMLYQPGDARASQRNLHGADSRWVYMGFRIARTIRPALE</sequence>
<dbReference type="SMART" id="SM00220">
    <property type="entry name" value="S_TKc"/>
    <property type="match status" value="1"/>
</dbReference>
<dbReference type="SUPFAM" id="SSF56112">
    <property type="entry name" value="Protein kinase-like (PK-like)"/>
    <property type="match status" value="1"/>
</dbReference>
<dbReference type="EMBL" id="CP036432">
    <property type="protein sequence ID" value="QDV88601.1"/>
    <property type="molecule type" value="Genomic_DNA"/>
</dbReference>
<dbReference type="SUPFAM" id="SSF56436">
    <property type="entry name" value="C-type lectin-like"/>
    <property type="match status" value="1"/>
</dbReference>
<evidence type="ECO:0000256" key="5">
    <source>
        <dbReference type="PROSITE-ProRule" id="PRU10141"/>
    </source>
</evidence>
<evidence type="ECO:0000259" key="7">
    <source>
        <dbReference type="PROSITE" id="PS50011"/>
    </source>
</evidence>
<keyword evidence="2 5" id="KW-0547">Nucleotide-binding</keyword>
<accession>A0ABX5Y3M0</accession>
<evidence type="ECO:0000256" key="2">
    <source>
        <dbReference type="ARBA" id="ARBA00022741"/>
    </source>
</evidence>
<feature type="binding site" evidence="5">
    <location>
        <position position="77"/>
    </location>
    <ligand>
        <name>ATP</name>
        <dbReference type="ChEBI" id="CHEBI:30616"/>
    </ligand>
</feature>
<evidence type="ECO:0000313" key="8">
    <source>
        <dbReference type="EMBL" id="QDV88601.1"/>
    </source>
</evidence>
<dbReference type="InterPro" id="IPR049052">
    <property type="entry name" value="nSTAND1"/>
</dbReference>
<feature type="domain" description="Protein kinase" evidence="7">
    <location>
        <begin position="48"/>
        <end position="308"/>
    </location>
</feature>
<protein>
    <submittedName>
        <fullName evidence="8">Serine/threonine-protein kinase PknB</fullName>
        <ecNumber evidence="8">2.7.11.1</ecNumber>
    </submittedName>
</protein>
<dbReference type="PANTHER" id="PTHR43289:SF34">
    <property type="entry name" value="SERINE_THREONINE-PROTEIN KINASE YBDM-RELATED"/>
    <property type="match status" value="1"/>
</dbReference>
<dbReference type="InterPro" id="IPR005532">
    <property type="entry name" value="SUMF_dom"/>
</dbReference>
<dbReference type="Pfam" id="PF20703">
    <property type="entry name" value="nSTAND1"/>
    <property type="match status" value="1"/>
</dbReference>
<gene>
    <name evidence="8" type="primary">pknB_29</name>
    <name evidence="8" type="ORF">TBK1r_76360</name>
</gene>
<dbReference type="Gene3D" id="3.40.50.300">
    <property type="entry name" value="P-loop containing nucleotide triphosphate hydrolases"/>
    <property type="match status" value="1"/>
</dbReference>
<dbReference type="InterPro" id="IPR027417">
    <property type="entry name" value="P-loop_NTPase"/>
</dbReference>
<dbReference type="Pfam" id="PF00069">
    <property type="entry name" value="Pkinase"/>
    <property type="match status" value="1"/>
</dbReference>
<evidence type="ECO:0000256" key="4">
    <source>
        <dbReference type="ARBA" id="ARBA00022840"/>
    </source>
</evidence>
<dbReference type="InterPro" id="IPR042095">
    <property type="entry name" value="SUMF_sf"/>
</dbReference>
<dbReference type="Gene3D" id="3.90.1580.10">
    <property type="entry name" value="paralog of FGE (formylglycine-generating enzyme)"/>
    <property type="match status" value="1"/>
</dbReference>
<evidence type="ECO:0000313" key="9">
    <source>
        <dbReference type="Proteomes" id="UP000318081"/>
    </source>
</evidence>
<dbReference type="PROSITE" id="PS00108">
    <property type="entry name" value="PROTEIN_KINASE_ST"/>
    <property type="match status" value="1"/>
</dbReference>
<keyword evidence="4 5" id="KW-0067">ATP-binding</keyword>
<dbReference type="InterPro" id="IPR011009">
    <property type="entry name" value="Kinase-like_dom_sf"/>
</dbReference>
<dbReference type="PROSITE" id="PS50011">
    <property type="entry name" value="PROTEIN_KINASE_DOM"/>
    <property type="match status" value="1"/>
</dbReference>
<name>A0ABX5Y3M0_9BACT</name>
<dbReference type="GO" id="GO:0004674">
    <property type="term" value="F:protein serine/threonine kinase activity"/>
    <property type="evidence" value="ECO:0007669"/>
    <property type="project" value="UniProtKB-EC"/>
</dbReference>
<keyword evidence="1 8" id="KW-0808">Transferase</keyword>
<dbReference type="PANTHER" id="PTHR43289">
    <property type="entry name" value="MITOGEN-ACTIVATED PROTEIN KINASE KINASE KINASE 20-RELATED"/>
    <property type="match status" value="1"/>
</dbReference>
<dbReference type="RefSeq" id="WP_145221061.1">
    <property type="nucleotide sequence ID" value="NZ_CP036432.1"/>
</dbReference>
<dbReference type="PROSITE" id="PS00107">
    <property type="entry name" value="PROTEIN_KINASE_ATP"/>
    <property type="match status" value="1"/>
</dbReference>
<dbReference type="Gene3D" id="3.30.200.20">
    <property type="entry name" value="Phosphorylase Kinase, domain 1"/>
    <property type="match status" value="1"/>
</dbReference>
<evidence type="ECO:0000256" key="1">
    <source>
        <dbReference type="ARBA" id="ARBA00022679"/>
    </source>
</evidence>
<dbReference type="EC" id="2.7.11.1" evidence="8"/>
<dbReference type="Proteomes" id="UP000318081">
    <property type="component" value="Chromosome"/>
</dbReference>
<evidence type="ECO:0000256" key="6">
    <source>
        <dbReference type="SAM" id="MobiDB-lite"/>
    </source>
</evidence>
<dbReference type="InterPro" id="IPR016187">
    <property type="entry name" value="CTDL_fold"/>
</dbReference>
<dbReference type="InterPro" id="IPR000719">
    <property type="entry name" value="Prot_kinase_dom"/>
</dbReference>
<keyword evidence="9" id="KW-1185">Reference proteome</keyword>
<dbReference type="CDD" id="cd14014">
    <property type="entry name" value="STKc_PknB_like"/>
    <property type="match status" value="1"/>
</dbReference>
<dbReference type="Pfam" id="PF17660">
    <property type="entry name" value="BTRD1"/>
    <property type="match status" value="1"/>
</dbReference>
<dbReference type="InterPro" id="IPR017441">
    <property type="entry name" value="Protein_kinase_ATP_BS"/>
</dbReference>
<dbReference type="InterPro" id="IPR049511">
    <property type="entry name" value="PGH-like_rpt"/>
</dbReference>
<evidence type="ECO:0000256" key="3">
    <source>
        <dbReference type="ARBA" id="ARBA00022777"/>
    </source>
</evidence>
<dbReference type="Gene3D" id="1.10.510.10">
    <property type="entry name" value="Transferase(Phosphotransferase) domain 1"/>
    <property type="match status" value="1"/>
</dbReference>
<dbReference type="InterPro" id="IPR008271">
    <property type="entry name" value="Ser/Thr_kinase_AS"/>
</dbReference>
<feature type="compositionally biased region" description="Polar residues" evidence="6">
    <location>
        <begin position="7"/>
        <end position="17"/>
    </location>
</feature>
<feature type="region of interest" description="Disordered" evidence="6">
    <location>
        <begin position="1"/>
        <end position="26"/>
    </location>
</feature>
<dbReference type="SUPFAM" id="SSF52540">
    <property type="entry name" value="P-loop containing nucleoside triphosphate hydrolases"/>
    <property type="match status" value="1"/>
</dbReference>
<feature type="region of interest" description="Disordered" evidence="6">
    <location>
        <begin position="318"/>
        <end position="341"/>
    </location>
</feature>
<organism evidence="8 9">
    <name type="scientific">Stieleria magnilauensis</name>
    <dbReference type="NCBI Taxonomy" id="2527963"/>
    <lineage>
        <taxon>Bacteria</taxon>
        <taxon>Pseudomonadati</taxon>
        <taxon>Planctomycetota</taxon>
        <taxon>Planctomycetia</taxon>
        <taxon>Pirellulales</taxon>
        <taxon>Pirellulaceae</taxon>
        <taxon>Stieleria</taxon>
    </lineage>
</organism>